<feature type="compositionally biased region" description="Basic and acidic residues" evidence="2">
    <location>
        <begin position="532"/>
        <end position="545"/>
    </location>
</feature>
<feature type="compositionally biased region" description="Polar residues" evidence="2">
    <location>
        <begin position="485"/>
        <end position="498"/>
    </location>
</feature>
<accession>H3BA08</accession>
<evidence type="ECO:0000256" key="2">
    <source>
        <dbReference type="SAM" id="MobiDB-lite"/>
    </source>
</evidence>
<dbReference type="EMBL" id="AFYH01045954">
    <property type="status" value="NOT_ANNOTATED_CDS"/>
    <property type="molecule type" value="Genomic_DNA"/>
</dbReference>
<keyword evidence="5" id="KW-1185">Reference proteome</keyword>
<dbReference type="STRING" id="7897.ENSLACP00000018729"/>
<dbReference type="InterPro" id="IPR032013">
    <property type="entry name" value="DUF4795"/>
</dbReference>
<dbReference type="GeneTree" id="ENSGT00940000161294"/>
<name>H3BA08_LATCH</name>
<keyword evidence="1" id="KW-0175">Coiled coil</keyword>
<feature type="compositionally biased region" description="Polar residues" evidence="2">
    <location>
        <begin position="559"/>
        <end position="576"/>
    </location>
</feature>
<dbReference type="EMBL" id="AFYH01045957">
    <property type="status" value="NOT_ANNOTATED_CDS"/>
    <property type="molecule type" value="Genomic_DNA"/>
</dbReference>
<organism evidence="4 5">
    <name type="scientific">Latimeria chalumnae</name>
    <name type="common">Coelacanth</name>
    <dbReference type="NCBI Taxonomy" id="7897"/>
    <lineage>
        <taxon>Eukaryota</taxon>
        <taxon>Metazoa</taxon>
        <taxon>Chordata</taxon>
        <taxon>Craniata</taxon>
        <taxon>Vertebrata</taxon>
        <taxon>Euteleostomi</taxon>
        <taxon>Coelacanthiformes</taxon>
        <taxon>Coelacanthidae</taxon>
        <taxon>Latimeria</taxon>
    </lineage>
</organism>
<evidence type="ECO:0000259" key="3">
    <source>
        <dbReference type="Pfam" id="PF16043"/>
    </source>
</evidence>
<dbReference type="Pfam" id="PF16043">
    <property type="entry name" value="DUF4795"/>
    <property type="match status" value="1"/>
</dbReference>
<feature type="domain" description="DUF4795" evidence="3">
    <location>
        <begin position="112"/>
        <end position="317"/>
    </location>
</feature>
<dbReference type="OMA" id="NREHLQM"/>
<reference evidence="5" key="1">
    <citation type="submission" date="2011-08" db="EMBL/GenBank/DDBJ databases">
        <title>The draft genome of Latimeria chalumnae.</title>
        <authorList>
            <person name="Di Palma F."/>
            <person name="Alfoldi J."/>
            <person name="Johnson J."/>
            <person name="Berlin A."/>
            <person name="Gnerre S."/>
            <person name="Jaffe D."/>
            <person name="MacCallum I."/>
            <person name="Young S."/>
            <person name="Walker B.J."/>
            <person name="Lander E."/>
            <person name="Lindblad-Toh K."/>
        </authorList>
    </citation>
    <scope>NUCLEOTIDE SEQUENCE [LARGE SCALE GENOMIC DNA]</scope>
    <source>
        <strain evidence="5">Wild caught</strain>
    </source>
</reference>
<feature type="coiled-coil region" evidence="1">
    <location>
        <begin position="24"/>
        <end position="55"/>
    </location>
</feature>
<dbReference type="InParanoid" id="H3BA08"/>
<evidence type="ECO:0000313" key="4">
    <source>
        <dbReference type="Ensembl" id="ENSLACP00000018729.1"/>
    </source>
</evidence>
<dbReference type="EMBL" id="AFYH01045952">
    <property type="status" value="NOT_ANNOTATED_CDS"/>
    <property type="molecule type" value="Genomic_DNA"/>
</dbReference>
<evidence type="ECO:0000256" key="1">
    <source>
        <dbReference type="SAM" id="Coils"/>
    </source>
</evidence>
<feature type="coiled-coil region" evidence="1">
    <location>
        <begin position="83"/>
        <end position="174"/>
    </location>
</feature>
<protein>
    <recommendedName>
        <fullName evidence="3">DUF4795 domain-containing protein</fullName>
    </recommendedName>
</protein>
<dbReference type="EMBL" id="AFYH01045955">
    <property type="status" value="NOT_ANNOTATED_CDS"/>
    <property type="molecule type" value="Genomic_DNA"/>
</dbReference>
<dbReference type="EMBL" id="AFYH01045956">
    <property type="status" value="NOT_ANNOTATED_CDS"/>
    <property type="molecule type" value="Genomic_DNA"/>
</dbReference>
<proteinExistence type="predicted"/>
<evidence type="ECO:0000313" key="5">
    <source>
        <dbReference type="Proteomes" id="UP000008672"/>
    </source>
</evidence>
<reference evidence="4" key="3">
    <citation type="submission" date="2025-09" db="UniProtKB">
        <authorList>
            <consortium name="Ensembl"/>
        </authorList>
    </citation>
    <scope>IDENTIFICATION</scope>
</reference>
<dbReference type="PANTHER" id="PTHR46766">
    <property type="entry name" value="GLUTAMINE-RICH PROTEIN 2"/>
    <property type="match status" value="1"/>
</dbReference>
<dbReference type="Proteomes" id="UP000008672">
    <property type="component" value="Unassembled WGS sequence"/>
</dbReference>
<sequence length="576" mass="65867">MFRSTVGDIEKKLNELRDQQELGKLKLEQSVTDTEKNLQEQLDKLRSILENMMSSTSALLNMSKSSDPHATCPACSIEVGKQVSQLVKRYEQLQELISNIMSNQETDKVVLQCQDAELLNHVQNAILLLQAECEKLNSTAGDLIEDHNKKQDDIDHLYETVEKLEEKKADKEIVDMEIDVKADKFALANKVSRTQFDSTTEQLGKMIQDLLSKMSVQEQDWQKVIEKISTEMECKLDRLEIDPLKKMLEERWKSIRKQLKERSPSYEADEAAGIRKQLIARFHCLSCDKPVNMIPGPHMVTVPSLQGLPSHRSNRPHTVYELEQIRHHAKCLKPGTNYANYEAALMEKNAASMRRIHTMLCKQIERVQNHFGGVMRAHSHMIKDFNQSRCPNSYRRGFDSDRMAEVTDYGYLASNRSCGGSHTLTFPHRRFSRLQHIAQCIQQEEQTPTILRHKSVDILGLDGHIYKGRIVENRLPSITGEDVNPENSKVNVSSSQQIKAPYADSSRHHQRAQSARAHARSRPESLANFLKLPHDLPERGEDMREKKKSSARSLKERPMSSQGRLSQSSFINPSIP</sequence>
<dbReference type="Ensembl" id="ENSLACT00000018862.1">
    <property type="protein sequence ID" value="ENSLACP00000018729.1"/>
    <property type="gene ID" value="ENSLACG00000016488.1"/>
</dbReference>
<dbReference type="EMBL" id="AFYH01045953">
    <property type="status" value="NOT_ANNOTATED_CDS"/>
    <property type="molecule type" value="Genomic_DNA"/>
</dbReference>
<dbReference type="HOGENOM" id="CLU_010161_1_0_1"/>
<dbReference type="AlphaFoldDB" id="H3BA08"/>
<reference evidence="4" key="2">
    <citation type="submission" date="2025-08" db="UniProtKB">
        <authorList>
            <consortium name="Ensembl"/>
        </authorList>
    </citation>
    <scope>IDENTIFICATION</scope>
</reference>
<feature type="region of interest" description="Disordered" evidence="2">
    <location>
        <begin position="478"/>
        <end position="576"/>
    </location>
</feature>
<dbReference type="eggNOG" id="ENOG502R9P3">
    <property type="taxonomic scope" value="Eukaryota"/>
</dbReference>
<dbReference type="PANTHER" id="PTHR46766:SF1">
    <property type="entry name" value="GLUTAMINE-RICH PROTEIN 2"/>
    <property type="match status" value="1"/>
</dbReference>